<dbReference type="GO" id="GO:0042273">
    <property type="term" value="P:ribosomal large subunit biogenesis"/>
    <property type="evidence" value="ECO:0007669"/>
    <property type="project" value="TreeGrafter"/>
</dbReference>
<dbReference type="Pfam" id="PF09420">
    <property type="entry name" value="Nop16"/>
    <property type="match status" value="1"/>
</dbReference>
<evidence type="ECO:0000313" key="7">
    <source>
        <dbReference type="EMBL" id="THH20357.1"/>
    </source>
</evidence>
<evidence type="ECO:0000256" key="2">
    <source>
        <dbReference type="ARBA" id="ARBA00004604"/>
    </source>
</evidence>
<dbReference type="PANTHER" id="PTHR13243">
    <property type="entry name" value="HSPC111 PROTEIN-RELATED"/>
    <property type="match status" value="1"/>
</dbReference>
<proteinExistence type="inferred from homology"/>
<evidence type="ECO:0000256" key="1">
    <source>
        <dbReference type="ARBA" id="ARBA00002889"/>
    </source>
</evidence>
<dbReference type="GO" id="GO:0005730">
    <property type="term" value="C:nucleolus"/>
    <property type="evidence" value="ECO:0007669"/>
    <property type="project" value="UniProtKB-SubCell"/>
</dbReference>
<keyword evidence="8" id="KW-1185">Reference proteome</keyword>
<sequence length="245" mass="26409">MANPRQRRKTRSSSYKAVHQSRRAKKILKKQPGTIAADLPSLLSMLLAISPLTSSVSDPRTKGPPRGLGPTYAALGLAASLNPKVAGGVERVQANTEEKGEADVDMTSLETTSSTMGDVRNGDIPKGYGRIIRDEEGNAVSVEMEDEEEADGPEKEELIEERVSGVTPETKSWVTLGQEIGRDRAESEIVQGEAAYLRRLVAKHRADVDSMARDRKLNSEQRTAGQLSRAIQKAGGVGKLMTAAS</sequence>
<gene>
    <name evidence="7" type="ORF">EW146_g981</name>
</gene>
<comment type="function">
    <text evidence="1">Involved in the biogenesis of the 60S ribosomal subunit.</text>
</comment>
<evidence type="ECO:0000256" key="3">
    <source>
        <dbReference type="ARBA" id="ARBA00008479"/>
    </source>
</evidence>
<evidence type="ECO:0000256" key="6">
    <source>
        <dbReference type="SAM" id="MobiDB-lite"/>
    </source>
</evidence>
<feature type="region of interest" description="Disordered" evidence="6">
    <location>
        <begin position="212"/>
        <end position="245"/>
    </location>
</feature>
<dbReference type="EMBL" id="SGPL01000023">
    <property type="protein sequence ID" value="THH20357.1"/>
    <property type="molecule type" value="Genomic_DNA"/>
</dbReference>
<dbReference type="OrthoDB" id="285729at2759"/>
<evidence type="ECO:0000256" key="5">
    <source>
        <dbReference type="ARBA" id="ARBA00023242"/>
    </source>
</evidence>
<organism evidence="7 8">
    <name type="scientific">Bondarzewia mesenterica</name>
    <dbReference type="NCBI Taxonomy" id="1095465"/>
    <lineage>
        <taxon>Eukaryota</taxon>
        <taxon>Fungi</taxon>
        <taxon>Dikarya</taxon>
        <taxon>Basidiomycota</taxon>
        <taxon>Agaricomycotina</taxon>
        <taxon>Agaricomycetes</taxon>
        <taxon>Russulales</taxon>
        <taxon>Bondarzewiaceae</taxon>
        <taxon>Bondarzewia</taxon>
    </lineage>
</organism>
<feature type="compositionally biased region" description="Basic residues" evidence="6">
    <location>
        <begin position="1"/>
        <end position="11"/>
    </location>
</feature>
<name>A0A4S4M6N3_9AGAM</name>
<accession>A0A4S4M6N3</accession>
<comment type="caution">
    <text evidence="7">The sequence shown here is derived from an EMBL/GenBank/DDBJ whole genome shotgun (WGS) entry which is preliminary data.</text>
</comment>
<keyword evidence="5" id="KW-0539">Nucleus</keyword>
<feature type="region of interest" description="Disordered" evidence="6">
    <location>
        <begin position="1"/>
        <end position="27"/>
    </location>
</feature>
<dbReference type="AlphaFoldDB" id="A0A4S4M6N3"/>
<comment type="subcellular location">
    <subcellularLocation>
        <location evidence="2">Nucleus</location>
        <location evidence="2">Nucleolus</location>
    </subcellularLocation>
</comment>
<dbReference type="Proteomes" id="UP000310158">
    <property type="component" value="Unassembled WGS sequence"/>
</dbReference>
<protein>
    <recommendedName>
        <fullName evidence="4">Nucleolar protein 16</fullName>
    </recommendedName>
</protein>
<evidence type="ECO:0000256" key="4">
    <source>
        <dbReference type="ARBA" id="ARBA00015522"/>
    </source>
</evidence>
<reference evidence="7 8" key="1">
    <citation type="submission" date="2019-02" db="EMBL/GenBank/DDBJ databases">
        <title>Genome sequencing of the rare red list fungi Bondarzewia mesenterica.</title>
        <authorList>
            <person name="Buettner E."/>
            <person name="Kellner H."/>
        </authorList>
    </citation>
    <scope>NUCLEOTIDE SEQUENCE [LARGE SCALE GENOMIC DNA]</scope>
    <source>
        <strain evidence="7 8">DSM 108281</strain>
    </source>
</reference>
<dbReference type="PANTHER" id="PTHR13243:SF1">
    <property type="entry name" value="NUCLEOLAR PROTEIN 16"/>
    <property type="match status" value="1"/>
</dbReference>
<evidence type="ECO:0000313" key="8">
    <source>
        <dbReference type="Proteomes" id="UP000310158"/>
    </source>
</evidence>
<comment type="similarity">
    <text evidence="3">Belongs to the NOP16 family.</text>
</comment>
<dbReference type="InterPro" id="IPR019002">
    <property type="entry name" value="Ribosome_biogenesis_Nop16"/>
</dbReference>